<protein>
    <recommendedName>
        <fullName evidence="1">YdhG-like domain-containing protein</fullName>
    </recommendedName>
</protein>
<dbReference type="EMBL" id="VKKY01000001">
    <property type="protein sequence ID" value="KAA3440058.1"/>
    <property type="molecule type" value="Genomic_DNA"/>
</dbReference>
<gene>
    <name evidence="2" type="ORF">FOA19_05155</name>
</gene>
<dbReference type="AlphaFoldDB" id="A0A5B6TU30"/>
<evidence type="ECO:0000313" key="2">
    <source>
        <dbReference type="EMBL" id="KAA3440058.1"/>
    </source>
</evidence>
<proteinExistence type="predicted"/>
<sequence>MTTATPTTIDHYIAGFPEDTQKVLEQIRARVKELVPEAEETISYAIPTFKLTNKPLVYFAAYKNHIGVYPAPVEDLGFKEAVAGYKTGKGTVQLPLNKPLPLDLITRIVEFRKNEIAEKKAGQQKSK</sequence>
<dbReference type="InterPro" id="IPR014922">
    <property type="entry name" value="YdhG-like"/>
</dbReference>
<dbReference type="OrthoDB" id="115213at2"/>
<comment type="caution">
    <text evidence="2">The sequence shown here is derived from an EMBL/GenBank/DDBJ whole genome shotgun (WGS) entry which is preliminary data.</text>
</comment>
<dbReference type="Proteomes" id="UP000324133">
    <property type="component" value="Unassembled WGS sequence"/>
</dbReference>
<dbReference type="SUPFAM" id="SSF159888">
    <property type="entry name" value="YdhG-like"/>
    <property type="match status" value="1"/>
</dbReference>
<dbReference type="RefSeq" id="WP_149089696.1">
    <property type="nucleotide sequence ID" value="NZ_VKKY01000001.1"/>
</dbReference>
<reference evidence="2 3" key="1">
    <citation type="submission" date="2019-07" db="EMBL/GenBank/DDBJ databases">
        <title>Rufibacter sp. nov., isolated from lake sediment.</title>
        <authorList>
            <person name="Qu J.-H."/>
        </authorList>
    </citation>
    <scope>NUCLEOTIDE SEQUENCE [LARGE SCALE GENOMIC DNA]</scope>
    <source>
        <strain evidence="2 3">NBS58-1</strain>
    </source>
</reference>
<accession>A0A5B6TU30</accession>
<organism evidence="2 3">
    <name type="scientific">Rufibacter hautae</name>
    <dbReference type="NCBI Taxonomy" id="2595005"/>
    <lineage>
        <taxon>Bacteria</taxon>
        <taxon>Pseudomonadati</taxon>
        <taxon>Bacteroidota</taxon>
        <taxon>Cytophagia</taxon>
        <taxon>Cytophagales</taxon>
        <taxon>Hymenobacteraceae</taxon>
        <taxon>Rufibacter</taxon>
    </lineage>
</organism>
<feature type="domain" description="YdhG-like" evidence="1">
    <location>
        <begin position="21"/>
        <end position="111"/>
    </location>
</feature>
<name>A0A5B6TU30_9BACT</name>
<evidence type="ECO:0000313" key="3">
    <source>
        <dbReference type="Proteomes" id="UP000324133"/>
    </source>
</evidence>
<evidence type="ECO:0000259" key="1">
    <source>
        <dbReference type="Pfam" id="PF08818"/>
    </source>
</evidence>
<keyword evidence="3" id="KW-1185">Reference proteome</keyword>
<dbReference type="Gene3D" id="3.90.1150.200">
    <property type="match status" value="1"/>
</dbReference>
<dbReference type="Pfam" id="PF08818">
    <property type="entry name" value="DUF1801"/>
    <property type="match status" value="1"/>
</dbReference>